<evidence type="ECO:0000256" key="1">
    <source>
        <dbReference type="SAM" id="MobiDB-lite"/>
    </source>
</evidence>
<dbReference type="AlphaFoldDB" id="A0AAP0WZA7"/>
<dbReference type="GO" id="GO:0004523">
    <property type="term" value="F:RNA-DNA hybrid ribonuclease activity"/>
    <property type="evidence" value="ECO:0007669"/>
    <property type="project" value="InterPro"/>
</dbReference>
<comment type="caution">
    <text evidence="3">The sequence shown here is derived from an EMBL/GenBank/DDBJ whole genome shotgun (WGS) entry which is preliminary data.</text>
</comment>
<reference evidence="3 4" key="1">
    <citation type="journal article" date="2024" name="Plant J.">
        <title>Genome sequences and population genomics reveal climatic adaptation and genomic divergence between two closely related sweetgum species.</title>
        <authorList>
            <person name="Xu W.Q."/>
            <person name="Ren C.Q."/>
            <person name="Zhang X.Y."/>
            <person name="Comes H.P."/>
            <person name="Liu X.H."/>
            <person name="Li Y.G."/>
            <person name="Kettle C.J."/>
            <person name="Jalonen R."/>
            <person name="Gaisberger H."/>
            <person name="Ma Y.Z."/>
            <person name="Qiu Y.X."/>
        </authorList>
    </citation>
    <scope>NUCLEOTIDE SEQUENCE [LARGE SCALE GENOMIC DNA]</scope>
    <source>
        <strain evidence="3">Hangzhou</strain>
    </source>
</reference>
<dbReference type="EMBL" id="JBBPBK010000008">
    <property type="protein sequence ID" value="KAK9280390.1"/>
    <property type="molecule type" value="Genomic_DNA"/>
</dbReference>
<dbReference type="Proteomes" id="UP001415857">
    <property type="component" value="Unassembled WGS sequence"/>
</dbReference>
<sequence>MAKKFQYMGSAQIVEAIALREGLQFALDTSIKGLVVETNAKGAIDGLKKSKSMSIEVEIVSKDIKQLARKACCEEFSYAPRKCNWPANVVAKFALRVDVFDVWIEPPPPPPPRAPHPSWLSPYLEEDVPSSL</sequence>
<organism evidence="3 4">
    <name type="scientific">Liquidambar formosana</name>
    <name type="common">Formosan gum</name>
    <dbReference type="NCBI Taxonomy" id="63359"/>
    <lineage>
        <taxon>Eukaryota</taxon>
        <taxon>Viridiplantae</taxon>
        <taxon>Streptophyta</taxon>
        <taxon>Embryophyta</taxon>
        <taxon>Tracheophyta</taxon>
        <taxon>Spermatophyta</taxon>
        <taxon>Magnoliopsida</taxon>
        <taxon>eudicotyledons</taxon>
        <taxon>Gunneridae</taxon>
        <taxon>Pentapetalae</taxon>
        <taxon>Saxifragales</taxon>
        <taxon>Altingiaceae</taxon>
        <taxon>Liquidambar</taxon>
    </lineage>
</organism>
<feature type="region of interest" description="Disordered" evidence="1">
    <location>
        <begin position="106"/>
        <end position="132"/>
    </location>
</feature>
<dbReference type="SUPFAM" id="SSF53098">
    <property type="entry name" value="Ribonuclease H-like"/>
    <property type="match status" value="1"/>
</dbReference>
<feature type="domain" description="RNase H type-1" evidence="2">
    <location>
        <begin position="2"/>
        <end position="94"/>
    </location>
</feature>
<dbReference type="Pfam" id="PF13456">
    <property type="entry name" value="RVT_3"/>
    <property type="match status" value="1"/>
</dbReference>
<evidence type="ECO:0000313" key="3">
    <source>
        <dbReference type="EMBL" id="KAK9280390.1"/>
    </source>
</evidence>
<gene>
    <name evidence="3" type="ORF">L1049_014079</name>
</gene>
<dbReference type="InterPro" id="IPR044730">
    <property type="entry name" value="RNase_H-like_dom_plant"/>
</dbReference>
<protein>
    <recommendedName>
        <fullName evidence="2">RNase H type-1 domain-containing protein</fullName>
    </recommendedName>
</protein>
<accession>A0AAP0WZA7</accession>
<dbReference type="GO" id="GO:0003676">
    <property type="term" value="F:nucleic acid binding"/>
    <property type="evidence" value="ECO:0007669"/>
    <property type="project" value="InterPro"/>
</dbReference>
<dbReference type="InterPro" id="IPR053151">
    <property type="entry name" value="RNase_H-like"/>
</dbReference>
<name>A0AAP0WZA7_LIQFO</name>
<feature type="compositionally biased region" description="Pro residues" evidence="1">
    <location>
        <begin position="106"/>
        <end position="115"/>
    </location>
</feature>
<evidence type="ECO:0000313" key="4">
    <source>
        <dbReference type="Proteomes" id="UP001415857"/>
    </source>
</evidence>
<evidence type="ECO:0000259" key="2">
    <source>
        <dbReference type="Pfam" id="PF13456"/>
    </source>
</evidence>
<dbReference type="CDD" id="cd06222">
    <property type="entry name" value="RNase_H_like"/>
    <property type="match status" value="1"/>
</dbReference>
<dbReference type="InterPro" id="IPR002156">
    <property type="entry name" value="RNaseH_domain"/>
</dbReference>
<dbReference type="PANTHER" id="PTHR47723:SF19">
    <property type="entry name" value="POLYNUCLEOTIDYL TRANSFERASE, RIBONUCLEASE H-LIKE SUPERFAMILY PROTEIN"/>
    <property type="match status" value="1"/>
</dbReference>
<dbReference type="Gene3D" id="3.30.420.10">
    <property type="entry name" value="Ribonuclease H-like superfamily/Ribonuclease H"/>
    <property type="match status" value="1"/>
</dbReference>
<dbReference type="PANTHER" id="PTHR47723">
    <property type="entry name" value="OS05G0353850 PROTEIN"/>
    <property type="match status" value="1"/>
</dbReference>
<dbReference type="InterPro" id="IPR012337">
    <property type="entry name" value="RNaseH-like_sf"/>
</dbReference>
<dbReference type="InterPro" id="IPR036397">
    <property type="entry name" value="RNaseH_sf"/>
</dbReference>
<keyword evidence="4" id="KW-1185">Reference proteome</keyword>
<proteinExistence type="predicted"/>